<evidence type="ECO:0000313" key="8">
    <source>
        <dbReference type="Proteomes" id="UP001174909"/>
    </source>
</evidence>
<dbReference type="GO" id="GO:0008395">
    <property type="term" value="F:steroid hydroxylase activity"/>
    <property type="evidence" value="ECO:0007669"/>
    <property type="project" value="TreeGrafter"/>
</dbReference>
<comment type="similarity">
    <text evidence="1">Belongs to the cytochrome P450 family.</text>
</comment>
<reference evidence="7" key="1">
    <citation type="submission" date="2023-03" db="EMBL/GenBank/DDBJ databases">
        <authorList>
            <person name="Steffen K."/>
            <person name="Cardenas P."/>
        </authorList>
    </citation>
    <scope>NUCLEOTIDE SEQUENCE</scope>
</reference>
<dbReference type="PANTHER" id="PTHR24302:SF15">
    <property type="entry name" value="FATTY-ACID PEROXYGENASE"/>
    <property type="match status" value="1"/>
</dbReference>
<evidence type="ECO:0000256" key="1">
    <source>
        <dbReference type="ARBA" id="ARBA00010617"/>
    </source>
</evidence>
<dbReference type="SUPFAM" id="SSF48264">
    <property type="entry name" value="Cytochrome P450"/>
    <property type="match status" value="1"/>
</dbReference>
<keyword evidence="4" id="KW-0560">Oxidoreductase</keyword>
<dbReference type="AlphaFoldDB" id="A0AA35WDM5"/>
<dbReference type="EMBL" id="CASHTH010000969">
    <property type="protein sequence ID" value="CAI8009507.1"/>
    <property type="molecule type" value="Genomic_DNA"/>
</dbReference>
<dbReference type="InterPro" id="IPR050705">
    <property type="entry name" value="Cytochrome_P450_3A"/>
</dbReference>
<dbReference type="GO" id="GO:0005506">
    <property type="term" value="F:iron ion binding"/>
    <property type="evidence" value="ECO:0007669"/>
    <property type="project" value="InterPro"/>
</dbReference>
<comment type="caution">
    <text evidence="7">The sequence shown here is derived from an EMBL/GenBank/DDBJ whole genome shotgun (WGS) entry which is preliminary data.</text>
</comment>
<feature type="region of interest" description="Disordered" evidence="6">
    <location>
        <begin position="516"/>
        <end position="535"/>
    </location>
</feature>
<dbReference type="PANTHER" id="PTHR24302">
    <property type="entry name" value="CYTOCHROME P450 FAMILY 3"/>
    <property type="match status" value="1"/>
</dbReference>
<keyword evidence="5" id="KW-0408">Iron</keyword>
<evidence type="ECO:0000256" key="3">
    <source>
        <dbReference type="ARBA" id="ARBA00022723"/>
    </source>
</evidence>
<accession>A0AA35WDM5</accession>
<evidence type="ECO:0000256" key="2">
    <source>
        <dbReference type="ARBA" id="ARBA00022617"/>
    </source>
</evidence>
<evidence type="ECO:0000313" key="7">
    <source>
        <dbReference type="EMBL" id="CAI8009507.1"/>
    </source>
</evidence>
<dbReference type="GO" id="GO:0016705">
    <property type="term" value="F:oxidoreductase activity, acting on paired donors, with incorporation or reduction of molecular oxygen"/>
    <property type="evidence" value="ECO:0007669"/>
    <property type="project" value="InterPro"/>
</dbReference>
<keyword evidence="8" id="KW-1185">Reference proteome</keyword>
<dbReference type="GO" id="GO:0020037">
    <property type="term" value="F:heme binding"/>
    <property type="evidence" value="ECO:0007669"/>
    <property type="project" value="InterPro"/>
</dbReference>
<sequence>MAIFMGAAFSPLGAVLCMLTSLALYLFYRILYAPYHVHKQYGIKGPKPEPFWGSYSDIKKMKMNSFIAEGQKKYGSFFGFYVGSRFNVVVCDRLLIEEILIHNNDNLGSGGPYTAWNRLILDSLGATNSLRLASGTQWRSCREALSPVSMPLNTRQMAPVVSEGCTRLVQKIAKVAESQTTVDVHKLYVDFTMETIVASAFGESAEGQSVGEGSELLVATNDFIAKFNDCMSSSAEELTVFLSHFPLARPLLVRLAGRLAVTRAHRHLKEAGCRLVEARKALASPPQDILQLLLETSLSSYNGEYNTAAGDDDEEEKLSDQQVVCQAIEFLISGQETTAAGLASVSYQLAVNTRVQDRVQEEIDALFNKRTKKSLYDASLRLPYLDSVIQETLRLRPPTPMIIRHCEADIELERHTLPKGADVYIPTFLVHKSPDLWPQPYRFDPGRFSNEERMKREAMTHIAIRCRTSRVSRGKVCPGPDENGSCFNSASLYLCPITQDGGTTTYSAQCSGRCPPEWSGSSLSYQRNTTATPTL</sequence>
<dbReference type="Gene3D" id="1.10.630.10">
    <property type="entry name" value="Cytochrome P450"/>
    <property type="match status" value="1"/>
</dbReference>
<dbReference type="InterPro" id="IPR002401">
    <property type="entry name" value="Cyt_P450_E_grp-I"/>
</dbReference>
<dbReference type="PRINTS" id="PR00463">
    <property type="entry name" value="EP450I"/>
</dbReference>
<dbReference type="InterPro" id="IPR001128">
    <property type="entry name" value="Cyt_P450"/>
</dbReference>
<keyword evidence="2" id="KW-0349">Heme</keyword>
<proteinExistence type="inferred from homology"/>
<dbReference type="Proteomes" id="UP001174909">
    <property type="component" value="Unassembled WGS sequence"/>
</dbReference>
<evidence type="ECO:0000256" key="4">
    <source>
        <dbReference type="ARBA" id="ARBA00023002"/>
    </source>
</evidence>
<protein>
    <submittedName>
        <fullName evidence="7">Cytochrome P450 3A24</fullName>
    </submittedName>
</protein>
<dbReference type="InterPro" id="IPR036396">
    <property type="entry name" value="Cyt_P450_sf"/>
</dbReference>
<organism evidence="7 8">
    <name type="scientific">Geodia barretti</name>
    <name type="common">Barrett's horny sponge</name>
    <dbReference type="NCBI Taxonomy" id="519541"/>
    <lineage>
        <taxon>Eukaryota</taxon>
        <taxon>Metazoa</taxon>
        <taxon>Porifera</taxon>
        <taxon>Demospongiae</taxon>
        <taxon>Heteroscleromorpha</taxon>
        <taxon>Tetractinellida</taxon>
        <taxon>Astrophorina</taxon>
        <taxon>Geodiidae</taxon>
        <taxon>Geodia</taxon>
    </lineage>
</organism>
<keyword evidence="3" id="KW-0479">Metal-binding</keyword>
<evidence type="ECO:0000256" key="5">
    <source>
        <dbReference type="ARBA" id="ARBA00023004"/>
    </source>
</evidence>
<dbReference type="Pfam" id="PF00067">
    <property type="entry name" value="p450"/>
    <property type="match status" value="1"/>
</dbReference>
<gene>
    <name evidence="7" type="ORF">GBAR_LOCUS6365</name>
</gene>
<feature type="compositionally biased region" description="Polar residues" evidence="6">
    <location>
        <begin position="519"/>
        <end position="535"/>
    </location>
</feature>
<evidence type="ECO:0000256" key="6">
    <source>
        <dbReference type="SAM" id="MobiDB-lite"/>
    </source>
</evidence>
<name>A0AA35WDM5_GEOBA</name>